<dbReference type="Gene3D" id="3.40.1170.60">
    <property type="match status" value="1"/>
</dbReference>
<feature type="domain" description="BRCT" evidence="2">
    <location>
        <begin position="158"/>
        <end position="246"/>
    </location>
</feature>
<dbReference type="GO" id="GO:0006281">
    <property type="term" value="P:DNA repair"/>
    <property type="evidence" value="ECO:0007669"/>
    <property type="project" value="InterPro"/>
</dbReference>
<dbReference type="InterPro" id="IPR043502">
    <property type="entry name" value="DNA/RNA_pol_sf"/>
</dbReference>
<dbReference type="PANTHER" id="PTHR45990:SF1">
    <property type="entry name" value="DNA REPAIR PROTEIN REV1"/>
    <property type="match status" value="1"/>
</dbReference>
<feature type="domain" description="UmuC" evidence="3">
    <location>
        <begin position="339"/>
        <end position="450"/>
    </location>
</feature>
<dbReference type="GO" id="GO:0005634">
    <property type="term" value="C:nucleus"/>
    <property type="evidence" value="ECO:0007669"/>
    <property type="project" value="TreeGrafter"/>
</dbReference>
<reference evidence="4" key="1">
    <citation type="submission" date="2021-06" db="EMBL/GenBank/DDBJ databases">
        <title>Parelaphostrongylus tenuis whole genome reference sequence.</title>
        <authorList>
            <person name="Garwood T.J."/>
            <person name="Larsen P.A."/>
            <person name="Fountain-Jones N.M."/>
            <person name="Garbe J.R."/>
            <person name="Macchietto M.G."/>
            <person name="Kania S.A."/>
            <person name="Gerhold R.W."/>
            <person name="Richards J.E."/>
            <person name="Wolf T.M."/>
        </authorList>
    </citation>
    <scope>NUCLEOTIDE SEQUENCE</scope>
    <source>
        <strain evidence="4">MNPRO001-30</strain>
        <tissue evidence="4">Meninges</tissue>
    </source>
</reference>
<evidence type="ECO:0000259" key="2">
    <source>
        <dbReference type="PROSITE" id="PS50172"/>
    </source>
</evidence>
<dbReference type="FunFam" id="3.40.50.10190:FF:000011">
    <property type="entry name" value="DNA repair protein REV1"/>
    <property type="match status" value="1"/>
</dbReference>
<dbReference type="GO" id="GO:0003887">
    <property type="term" value="F:DNA-directed DNA polymerase activity"/>
    <property type="evidence" value="ECO:0007669"/>
    <property type="project" value="TreeGrafter"/>
</dbReference>
<organism evidence="4 5">
    <name type="scientific">Parelaphostrongylus tenuis</name>
    <name type="common">Meningeal worm</name>
    <dbReference type="NCBI Taxonomy" id="148309"/>
    <lineage>
        <taxon>Eukaryota</taxon>
        <taxon>Metazoa</taxon>
        <taxon>Ecdysozoa</taxon>
        <taxon>Nematoda</taxon>
        <taxon>Chromadorea</taxon>
        <taxon>Rhabditida</taxon>
        <taxon>Rhabditina</taxon>
        <taxon>Rhabditomorpha</taxon>
        <taxon>Strongyloidea</taxon>
        <taxon>Metastrongylidae</taxon>
        <taxon>Parelaphostrongylus</taxon>
    </lineage>
</organism>
<dbReference type="AlphaFoldDB" id="A0AAD5M1T2"/>
<evidence type="ECO:0000259" key="3">
    <source>
        <dbReference type="PROSITE" id="PS50173"/>
    </source>
</evidence>
<keyword evidence="5" id="KW-1185">Reference proteome</keyword>
<feature type="region of interest" description="Disordered" evidence="1">
    <location>
        <begin position="1"/>
        <end position="112"/>
    </location>
</feature>
<dbReference type="GO" id="GO:0017125">
    <property type="term" value="F:deoxycytidyl transferase activity"/>
    <property type="evidence" value="ECO:0007669"/>
    <property type="project" value="TreeGrafter"/>
</dbReference>
<evidence type="ECO:0008006" key="6">
    <source>
        <dbReference type="Google" id="ProtNLM"/>
    </source>
</evidence>
<dbReference type="Gene3D" id="3.30.70.270">
    <property type="match status" value="1"/>
</dbReference>
<dbReference type="Gene3D" id="6.10.250.1490">
    <property type="match status" value="1"/>
</dbReference>
<feature type="compositionally biased region" description="Polar residues" evidence="1">
    <location>
        <begin position="53"/>
        <end position="67"/>
    </location>
</feature>
<dbReference type="EMBL" id="JAHQIW010000702">
    <property type="protein sequence ID" value="KAJ1349610.1"/>
    <property type="molecule type" value="Genomic_DNA"/>
</dbReference>
<sequence>MTLVHSDESADLFESDENSRDVTEVDEEFASNRREFPPECEASFWDDEIHPQEQASGPNLHSRSPRSGGNEGCRPEECPKPSGSSVQFRPKSPTEAKTSSECPSARQCDDEMQKRLDASLSRMQEDGPSGLRSFHRYMQLKKDKLRYQVNVLDRPANIASNIFQGISIFVNGYTDPSALELRQLIQAHGGEYHCYYEHGVTTYTIATSLASAKVSKTRREEKFVKPEWIVDCIAAGKLLKVDEYLLLSTQKKGSISAALGKKADTDAGGSEPRILDARDPNFLEEFYARSRLHLISTLAQEMKDYVQSMRSDDAHSFTGLDTLRHLMSDSYVPSTTRTIFHVDLDCFFVSVALRDRPDLVDKPVAVTHSKGVSKGFSELASVSYAARKYGVKNGMFVRDAIKLCPQLICLPYLFDDYRIIAKTIYTVVARYTLDIKAVSCDEMYIDCTNLFNDVRFLKHRVPLAQQR</sequence>
<dbReference type="GO" id="GO:0070987">
    <property type="term" value="P:error-free translesion synthesis"/>
    <property type="evidence" value="ECO:0007669"/>
    <property type="project" value="TreeGrafter"/>
</dbReference>
<gene>
    <name evidence="4" type="ORF">KIN20_005204</name>
</gene>
<evidence type="ECO:0000313" key="5">
    <source>
        <dbReference type="Proteomes" id="UP001196413"/>
    </source>
</evidence>
<evidence type="ECO:0000256" key="1">
    <source>
        <dbReference type="SAM" id="MobiDB-lite"/>
    </source>
</evidence>
<name>A0AAD5M1T2_PARTN</name>
<proteinExistence type="predicted"/>
<dbReference type="Gene3D" id="3.40.50.10190">
    <property type="entry name" value="BRCT domain"/>
    <property type="match status" value="1"/>
</dbReference>
<dbReference type="PROSITE" id="PS50172">
    <property type="entry name" value="BRCT"/>
    <property type="match status" value="1"/>
</dbReference>
<comment type="caution">
    <text evidence="4">The sequence shown here is derived from an EMBL/GenBank/DDBJ whole genome shotgun (WGS) entry which is preliminary data.</text>
</comment>
<evidence type="ECO:0000313" key="4">
    <source>
        <dbReference type="EMBL" id="KAJ1349610.1"/>
    </source>
</evidence>
<dbReference type="GO" id="GO:0042276">
    <property type="term" value="P:error-prone translesion synthesis"/>
    <property type="evidence" value="ECO:0007669"/>
    <property type="project" value="TreeGrafter"/>
</dbReference>
<dbReference type="Proteomes" id="UP001196413">
    <property type="component" value="Unassembled WGS sequence"/>
</dbReference>
<dbReference type="CDD" id="cd17719">
    <property type="entry name" value="BRCT_Rev1"/>
    <property type="match status" value="1"/>
</dbReference>
<dbReference type="InterPro" id="IPR001357">
    <property type="entry name" value="BRCT_dom"/>
</dbReference>
<protein>
    <recommendedName>
        <fullName evidence="6">DNA repair protein REV1</fullName>
    </recommendedName>
</protein>
<dbReference type="InterPro" id="IPR043128">
    <property type="entry name" value="Rev_trsase/Diguanyl_cyclase"/>
</dbReference>
<dbReference type="SUPFAM" id="SSF52113">
    <property type="entry name" value="BRCT domain"/>
    <property type="match status" value="1"/>
</dbReference>
<dbReference type="Pfam" id="PF00817">
    <property type="entry name" value="IMS"/>
    <property type="match status" value="1"/>
</dbReference>
<dbReference type="SMART" id="SM00292">
    <property type="entry name" value="BRCT"/>
    <property type="match status" value="1"/>
</dbReference>
<dbReference type="PANTHER" id="PTHR45990">
    <property type="entry name" value="DNA REPAIR PROTEIN REV1"/>
    <property type="match status" value="1"/>
</dbReference>
<dbReference type="InterPro" id="IPR001126">
    <property type="entry name" value="UmuC"/>
</dbReference>
<dbReference type="PROSITE" id="PS50173">
    <property type="entry name" value="UMUC"/>
    <property type="match status" value="1"/>
</dbReference>
<accession>A0AAD5M1T2</accession>
<dbReference type="InterPro" id="IPR036420">
    <property type="entry name" value="BRCT_dom_sf"/>
</dbReference>
<dbReference type="SUPFAM" id="SSF56672">
    <property type="entry name" value="DNA/RNA polymerases"/>
    <property type="match status" value="1"/>
</dbReference>
<dbReference type="Pfam" id="PF16589">
    <property type="entry name" value="BRCT_2"/>
    <property type="match status" value="1"/>
</dbReference>